<evidence type="ECO:0000313" key="2">
    <source>
        <dbReference type="RefSeq" id="XP_006820620.1"/>
    </source>
</evidence>
<proteinExistence type="predicted"/>
<keyword evidence="1" id="KW-1185">Reference proteome</keyword>
<sequence length="147" mass="16742">MENRSRRNNLVFFGVSGTETESWNASEMIVKGIIGERLGINDDIPFDRVHRIANAPDVRGSKPIIARFSHYKDREMVMSKAKKLKGSNVIVGEDFSKRLRGIRAKLFSHRSTLVAGNSKLKAFLRYDKLVITDENGKKSRFKVDEET</sequence>
<dbReference type="Proteomes" id="UP000694865">
    <property type="component" value="Unplaced"/>
</dbReference>
<name>A0ABM0MKS9_SACKO</name>
<reference evidence="2" key="1">
    <citation type="submission" date="2025-08" db="UniProtKB">
        <authorList>
            <consortium name="RefSeq"/>
        </authorList>
    </citation>
    <scope>IDENTIFICATION</scope>
    <source>
        <tissue evidence="2">Testes</tissue>
    </source>
</reference>
<accession>A0ABM0MKS9</accession>
<feature type="non-terminal residue" evidence="2">
    <location>
        <position position="147"/>
    </location>
</feature>
<dbReference type="Gene3D" id="3.30.70.1820">
    <property type="entry name" value="L1 transposable element, RRM domain"/>
    <property type="match status" value="1"/>
</dbReference>
<evidence type="ECO:0000313" key="1">
    <source>
        <dbReference type="Proteomes" id="UP000694865"/>
    </source>
</evidence>
<dbReference type="PANTHER" id="PTHR11505">
    <property type="entry name" value="L1 TRANSPOSABLE ELEMENT-RELATED"/>
    <property type="match status" value="1"/>
</dbReference>
<organism evidence="1 2">
    <name type="scientific">Saccoglossus kowalevskii</name>
    <name type="common">Acorn worm</name>
    <dbReference type="NCBI Taxonomy" id="10224"/>
    <lineage>
        <taxon>Eukaryota</taxon>
        <taxon>Metazoa</taxon>
        <taxon>Hemichordata</taxon>
        <taxon>Enteropneusta</taxon>
        <taxon>Harrimaniidae</taxon>
        <taxon>Saccoglossus</taxon>
    </lineage>
</organism>
<protein>
    <submittedName>
        <fullName evidence="2">Uncharacterized protein LOC102803158</fullName>
    </submittedName>
</protein>
<dbReference type="InterPro" id="IPR004244">
    <property type="entry name" value="Transposase_22"/>
</dbReference>
<dbReference type="RefSeq" id="XP_006820620.1">
    <property type="nucleotide sequence ID" value="XM_006820557.1"/>
</dbReference>
<dbReference type="GeneID" id="102803158"/>
<gene>
    <name evidence="2" type="primary">LOC102803158</name>
</gene>